<protein>
    <submittedName>
        <fullName evidence="4">Galactose mutarotase</fullName>
    </submittedName>
</protein>
<accession>A0A1I1YIP9</accession>
<evidence type="ECO:0000313" key="5">
    <source>
        <dbReference type="Proteomes" id="UP000198598"/>
    </source>
</evidence>
<dbReference type="Pfam" id="PF01263">
    <property type="entry name" value="Aldose_epim"/>
    <property type="match status" value="1"/>
</dbReference>
<dbReference type="SUPFAM" id="SSF74650">
    <property type="entry name" value="Galactose mutarotase-like"/>
    <property type="match status" value="1"/>
</dbReference>
<comment type="subunit">
    <text evidence="2">Monomer.</text>
</comment>
<dbReference type="InterPro" id="IPR014718">
    <property type="entry name" value="GH-type_carb-bd"/>
</dbReference>
<dbReference type="EMBL" id="FOLQ01000011">
    <property type="protein sequence ID" value="SFE19371.1"/>
    <property type="molecule type" value="Genomic_DNA"/>
</dbReference>
<evidence type="ECO:0000256" key="3">
    <source>
        <dbReference type="ARBA" id="ARBA00022837"/>
    </source>
</evidence>
<proteinExistence type="predicted"/>
<evidence type="ECO:0000313" key="4">
    <source>
        <dbReference type="EMBL" id="SFE19371.1"/>
    </source>
</evidence>
<organism evidence="4 5">
    <name type="scientific">Spirosoma endophyticum</name>
    <dbReference type="NCBI Taxonomy" id="662367"/>
    <lineage>
        <taxon>Bacteria</taxon>
        <taxon>Pseudomonadati</taxon>
        <taxon>Bacteroidota</taxon>
        <taxon>Cytophagia</taxon>
        <taxon>Cytophagales</taxon>
        <taxon>Cytophagaceae</taxon>
        <taxon>Spirosoma</taxon>
    </lineage>
</organism>
<dbReference type="InterPro" id="IPR011013">
    <property type="entry name" value="Gal_mutarotase_sf_dom"/>
</dbReference>
<dbReference type="GO" id="GO:0016853">
    <property type="term" value="F:isomerase activity"/>
    <property type="evidence" value="ECO:0007669"/>
    <property type="project" value="InterPro"/>
</dbReference>
<dbReference type="CDD" id="cd09024">
    <property type="entry name" value="Aldose_epim_lacX"/>
    <property type="match status" value="1"/>
</dbReference>
<dbReference type="AlphaFoldDB" id="A0A1I1YIP9"/>
<comment type="cofactor">
    <cofactor evidence="1">
        <name>Ca(2+)</name>
        <dbReference type="ChEBI" id="CHEBI:29108"/>
    </cofactor>
</comment>
<evidence type="ECO:0000256" key="1">
    <source>
        <dbReference type="ARBA" id="ARBA00001913"/>
    </source>
</evidence>
<keyword evidence="5" id="KW-1185">Reference proteome</keyword>
<dbReference type="STRING" id="662367.SAMN05216167_11174"/>
<dbReference type="InterPro" id="IPR008183">
    <property type="entry name" value="Aldose_1/G6P_1-epimerase"/>
</dbReference>
<dbReference type="InterPro" id="IPR037481">
    <property type="entry name" value="LacX"/>
</dbReference>
<evidence type="ECO:0000256" key="2">
    <source>
        <dbReference type="ARBA" id="ARBA00011245"/>
    </source>
</evidence>
<keyword evidence="3" id="KW-0106">Calcium</keyword>
<sequence length="309" mass="35095">MAIEFAKAVQYWTAFVIFGAMTTLENDYLRVSIRPKGAELTSLLHKSSGIEHLWQADPGVWGWHAPNLFPVVGGCLNNQLLIDGKTYPIERHGFARQSLFETTESTTTHAIFTLRSSDATRVHFPYEFEFQIMYELDGPRLSITYRVVNQDEQTIFFSIGAHPAFTVPFFVNEAYDDYFIEFEKEEPLETHMLSAGGYFTGETKAVSTEDNRLQLTTHLFDQDALVFKNLTSRRVTLRSDRHNHSVTVDYPQFPYLGLWAKPGAPFVCIEPWLGCADSEGQPEPIQQKEAIQNVAEGDIFEAMFSITVA</sequence>
<reference evidence="4 5" key="1">
    <citation type="submission" date="2016-10" db="EMBL/GenBank/DDBJ databases">
        <authorList>
            <person name="de Groot N.N."/>
        </authorList>
    </citation>
    <scope>NUCLEOTIDE SEQUENCE [LARGE SCALE GENOMIC DNA]</scope>
    <source>
        <strain evidence="4 5">DSM 26130</strain>
    </source>
</reference>
<dbReference type="Proteomes" id="UP000198598">
    <property type="component" value="Unassembled WGS sequence"/>
</dbReference>
<dbReference type="GO" id="GO:0030246">
    <property type="term" value="F:carbohydrate binding"/>
    <property type="evidence" value="ECO:0007669"/>
    <property type="project" value="InterPro"/>
</dbReference>
<dbReference type="Gene3D" id="2.70.98.10">
    <property type="match status" value="1"/>
</dbReference>
<dbReference type="GO" id="GO:0005975">
    <property type="term" value="P:carbohydrate metabolic process"/>
    <property type="evidence" value="ECO:0007669"/>
    <property type="project" value="InterPro"/>
</dbReference>
<name>A0A1I1YIP9_9BACT</name>
<gene>
    <name evidence="4" type="ORF">SAMN05216167_11174</name>
</gene>